<protein>
    <submittedName>
        <fullName evidence="1">Uncharacterized protein</fullName>
    </submittedName>
</protein>
<proteinExistence type="predicted"/>
<keyword evidence="2" id="KW-1185">Reference proteome</keyword>
<evidence type="ECO:0000313" key="2">
    <source>
        <dbReference type="Proteomes" id="UP001500936"/>
    </source>
</evidence>
<evidence type="ECO:0000313" key="1">
    <source>
        <dbReference type="EMBL" id="GAA4398636.1"/>
    </source>
</evidence>
<sequence>MHLPHYEFSDSGDSLNFQFESISDNRRIVKLIQYEQIDEDGDLYNLALVVTTRRTPSFLLPTGPLLLAKKHPCLL</sequence>
<comment type="caution">
    <text evidence="1">The sequence shown here is derived from an EMBL/GenBank/DDBJ whole genome shotgun (WGS) entry which is preliminary data.</text>
</comment>
<dbReference type="EMBL" id="BAABHB010000002">
    <property type="protein sequence ID" value="GAA4398636.1"/>
    <property type="molecule type" value="Genomic_DNA"/>
</dbReference>
<reference evidence="2" key="1">
    <citation type="journal article" date="2019" name="Int. J. Syst. Evol. Microbiol.">
        <title>The Global Catalogue of Microorganisms (GCM) 10K type strain sequencing project: providing services to taxonomists for standard genome sequencing and annotation.</title>
        <authorList>
            <consortium name="The Broad Institute Genomics Platform"/>
            <consortium name="The Broad Institute Genome Sequencing Center for Infectious Disease"/>
            <person name="Wu L."/>
            <person name="Ma J."/>
        </authorList>
    </citation>
    <scope>NUCLEOTIDE SEQUENCE [LARGE SCALE GENOMIC DNA]</scope>
    <source>
        <strain evidence="2">JCM 17925</strain>
    </source>
</reference>
<name>A0ABP8K104_9BACT</name>
<dbReference type="InterPro" id="IPR053865">
    <property type="entry name" value="DUF6934"/>
</dbReference>
<accession>A0ABP8K104</accession>
<dbReference type="Pfam" id="PF22028">
    <property type="entry name" value="DUF6934"/>
    <property type="match status" value="1"/>
</dbReference>
<gene>
    <name evidence="1" type="ORF">GCM10023187_09430</name>
</gene>
<dbReference type="Proteomes" id="UP001500936">
    <property type="component" value="Unassembled WGS sequence"/>
</dbReference>
<organism evidence="1 2">
    <name type="scientific">Nibrella viscosa</name>
    <dbReference type="NCBI Taxonomy" id="1084524"/>
    <lineage>
        <taxon>Bacteria</taxon>
        <taxon>Pseudomonadati</taxon>
        <taxon>Bacteroidota</taxon>
        <taxon>Cytophagia</taxon>
        <taxon>Cytophagales</taxon>
        <taxon>Spirosomataceae</taxon>
        <taxon>Nibrella</taxon>
    </lineage>
</organism>